<dbReference type="Proteomes" id="UP000292935">
    <property type="component" value="Unassembled WGS sequence"/>
</dbReference>
<comment type="caution">
    <text evidence="2">The sequence shown here is derived from an EMBL/GenBank/DDBJ whole genome shotgun (WGS) entry which is preliminary data.</text>
</comment>
<dbReference type="OrthoDB" id="5005925at2"/>
<gene>
    <name evidence="2" type="ORF">ESP57_10245</name>
</gene>
<evidence type="ECO:0000256" key="1">
    <source>
        <dbReference type="SAM" id="Phobius"/>
    </source>
</evidence>
<protein>
    <submittedName>
        <fullName evidence="2">Uncharacterized protein</fullName>
    </submittedName>
</protein>
<reference evidence="2 3" key="1">
    <citation type="submission" date="2019-01" db="EMBL/GenBank/DDBJ databases">
        <authorList>
            <person name="Li J."/>
        </authorList>
    </citation>
    <scope>NUCLEOTIDE SEQUENCE [LARGE SCALE GENOMIC DNA]</scope>
    <source>
        <strain evidence="2 3">CCUG 35506</strain>
    </source>
</reference>
<dbReference type="RefSeq" id="WP_129231458.1">
    <property type="nucleotide sequence ID" value="NZ_SDPO01000002.1"/>
</dbReference>
<keyword evidence="1" id="KW-0812">Transmembrane</keyword>
<keyword evidence="1" id="KW-0472">Membrane</keyword>
<feature type="transmembrane region" description="Helical" evidence="1">
    <location>
        <begin position="19"/>
        <end position="37"/>
    </location>
</feature>
<evidence type="ECO:0000313" key="3">
    <source>
        <dbReference type="Proteomes" id="UP000292935"/>
    </source>
</evidence>
<keyword evidence="1" id="KW-1133">Transmembrane helix</keyword>
<dbReference type="AlphaFoldDB" id="A0A4Q2JMS2"/>
<evidence type="ECO:0000313" key="2">
    <source>
        <dbReference type="EMBL" id="RXZ49292.1"/>
    </source>
</evidence>
<dbReference type="EMBL" id="SDPO01000002">
    <property type="protein sequence ID" value="RXZ49292.1"/>
    <property type="molecule type" value="Genomic_DNA"/>
</dbReference>
<accession>A0A4Q2JMS2</accession>
<sequence length="135" mass="14455">MTPAAATEVVITIAPWNPWPVAIPLLVLLAGVVVSFVGTRRRSKPLRELGYVLFLVSALTAGAMAWTLSGIWDTQAREQALEELGYISPTFSGGMALSDEGLPPIDFTAERADGTRVSGMLIDQGDGRWLVKLGD</sequence>
<feature type="transmembrane region" description="Helical" evidence="1">
    <location>
        <begin position="49"/>
        <end position="72"/>
    </location>
</feature>
<keyword evidence="3" id="KW-1185">Reference proteome</keyword>
<proteinExistence type="predicted"/>
<organism evidence="2 3">
    <name type="scientific">Agromyces fucosus</name>
    <dbReference type="NCBI Taxonomy" id="41985"/>
    <lineage>
        <taxon>Bacteria</taxon>
        <taxon>Bacillati</taxon>
        <taxon>Actinomycetota</taxon>
        <taxon>Actinomycetes</taxon>
        <taxon>Micrococcales</taxon>
        <taxon>Microbacteriaceae</taxon>
        <taxon>Agromyces</taxon>
    </lineage>
</organism>
<name>A0A4Q2JMS2_9MICO</name>